<dbReference type="RefSeq" id="WP_129085838.1">
    <property type="nucleotide sequence ID" value="NZ_CP053836.1"/>
</dbReference>
<evidence type="ECO:0000313" key="7">
    <source>
        <dbReference type="Proteomes" id="UP000289758"/>
    </source>
</evidence>
<dbReference type="AlphaFoldDB" id="A0A4Q1ANU7"/>
<keyword evidence="7" id="KW-1185">Reference proteome</keyword>
<dbReference type="PROSITE" id="PS01102">
    <property type="entry name" value="ZF_DKSA_1"/>
    <property type="match status" value="1"/>
</dbReference>
<dbReference type="PROSITE" id="PS51128">
    <property type="entry name" value="ZF_DKSA_2"/>
    <property type="match status" value="1"/>
</dbReference>
<protein>
    <submittedName>
        <fullName evidence="6">Molecular chaperone DnaK suppressor DksA</fullName>
    </submittedName>
</protein>
<keyword evidence="3" id="KW-0862">Zinc</keyword>
<dbReference type="InterPro" id="IPR020458">
    <property type="entry name" value="Znf_DskA_TraR_CS"/>
</dbReference>
<accession>A0A4Q1ANU7</accession>
<dbReference type="Proteomes" id="UP000289758">
    <property type="component" value="Unassembled WGS sequence"/>
</dbReference>
<dbReference type="PANTHER" id="PTHR33823">
    <property type="entry name" value="RNA POLYMERASE-BINDING TRANSCRIPTION FACTOR DKSA-RELATED"/>
    <property type="match status" value="1"/>
</dbReference>
<dbReference type="GO" id="GO:0008270">
    <property type="term" value="F:zinc ion binding"/>
    <property type="evidence" value="ECO:0007669"/>
    <property type="project" value="UniProtKB-KW"/>
</dbReference>
<reference evidence="6 7" key="1">
    <citation type="submission" date="2017-10" db="EMBL/GenBank/DDBJ databases">
        <title>Genomics of the genus Arcobacter.</title>
        <authorList>
            <person name="Perez-Cataluna A."/>
            <person name="Figueras M.J."/>
        </authorList>
    </citation>
    <scope>NUCLEOTIDE SEQUENCE [LARGE SCALE GENOMIC DNA]</scope>
    <source>
        <strain evidence="6 7">CECT 8441</strain>
    </source>
</reference>
<name>A0A4Q1ANU7_9BACT</name>
<evidence type="ECO:0000259" key="5">
    <source>
        <dbReference type="Pfam" id="PF01258"/>
    </source>
</evidence>
<dbReference type="Pfam" id="PF01258">
    <property type="entry name" value="zf-dskA_traR"/>
    <property type="match status" value="1"/>
</dbReference>
<dbReference type="NCBIfam" id="NF033459">
    <property type="entry name" value="DksA_like"/>
    <property type="match status" value="1"/>
</dbReference>
<keyword evidence="1" id="KW-0479">Metal-binding</keyword>
<evidence type="ECO:0000256" key="1">
    <source>
        <dbReference type="ARBA" id="ARBA00022723"/>
    </source>
</evidence>
<evidence type="ECO:0000256" key="3">
    <source>
        <dbReference type="ARBA" id="ARBA00022833"/>
    </source>
</evidence>
<dbReference type="InterPro" id="IPR037187">
    <property type="entry name" value="DnaK_N"/>
</dbReference>
<comment type="caution">
    <text evidence="6">The sequence shown here is derived from an EMBL/GenBank/DDBJ whole genome shotgun (WGS) entry which is preliminary data.</text>
</comment>
<dbReference type="SUPFAM" id="SSF109635">
    <property type="entry name" value="DnaK suppressor protein DksA, alpha-hairpin domain"/>
    <property type="match status" value="1"/>
</dbReference>
<dbReference type="InterPro" id="IPR000962">
    <property type="entry name" value="Znf_DskA_TraR"/>
</dbReference>
<evidence type="ECO:0000256" key="4">
    <source>
        <dbReference type="PROSITE-ProRule" id="PRU00510"/>
    </source>
</evidence>
<sequence>MARELNQKHIDEIYELLLDSKRKIENTLNTISREHDGLSDMDLSDDGDFAAASRDYDNDIHIKVQQQEELSLINHAISKIEKGVYTGLCEMCDSEIGMKRLRVKPYAKYCIDCRNYIDGNKK</sequence>
<keyword evidence="2" id="KW-0863">Zinc-finger</keyword>
<dbReference type="Gene3D" id="1.20.120.910">
    <property type="entry name" value="DksA, coiled-coil domain"/>
    <property type="match status" value="1"/>
</dbReference>
<evidence type="ECO:0000313" key="6">
    <source>
        <dbReference type="EMBL" id="RXK08259.1"/>
    </source>
</evidence>
<proteinExistence type="predicted"/>
<dbReference type="EMBL" id="PDKK01000001">
    <property type="protein sequence ID" value="RXK08259.1"/>
    <property type="molecule type" value="Genomic_DNA"/>
</dbReference>
<evidence type="ECO:0000256" key="2">
    <source>
        <dbReference type="ARBA" id="ARBA00022771"/>
    </source>
</evidence>
<dbReference type="PANTHER" id="PTHR33823:SF4">
    <property type="entry name" value="GENERAL STRESS PROTEIN 16O"/>
    <property type="match status" value="1"/>
</dbReference>
<dbReference type="OrthoDB" id="9803742at2"/>
<gene>
    <name evidence="6" type="ORF">CRV07_00170</name>
</gene>
<feature type="domain" description="Zinc finger DksA/TraR C4-type" evidence="5">
    <location>
        <begin position="87"/>
        <end position="115"/>
    </location>
</feature>
<dbReference type="SUPFAM" id="SSF57716">
    <property type="entry name" value="Glucocorticoid receptor-like (DNA-binding domain)"/>
    <property type="match status" value="1"/>
</dbReference>
<feature type="zinc finger region" description="dksA C4-type" evidence="4">
    <location>
        <begin position="89"/>
        <end position="113"/>
    </location>
</feature>
<organism evidence="6 7">
    <name type="scientific">Halarcobacter ebronensis</name>
    <dbReference type="NCBI Taxonomy" id="1462615"/>
    <lineage>
        <taxon>Bacteria</taxon>
        <taxon>Pseudomonadati</taxon>
        <taxon>Campylobacterota</taxon>
        <taxon>Epsilonproteobacteria</taxon>
        <taxon>Campylobacterales</taxon>
        <taxon>Arcobacteraceae</taxon>
        <taxon>Halarcobacter</taxon>
    </lineage>
</organism>